<accession>A0A0E9PE68</accession>
<protein>
    <submittedName>
        <fullName evidence="1">Uncharacterized protein</fullName>
    </submittedName>
</protein>
<reference evidence="1" key="2">
    <citation type="journal article" date="2015" name="Fish Shellfish Immunol.">
        <title>Early steps in the European eel (Anguilla anguilla)-Vibrio vulnificus interaction in the gills: Role of the RtxA13 toxin.</title>
        <authorList>
            <person name="Callol A."/>
            <person name="Pajuelo D."/>
            <person name="Ebbesson L."/>
            <person name="Teles M."/>
            <person name="MacKenzie S."/>
            <person name="Amaro C."/>
        </authorList>
    </citation>
    <scope>NUCLEOTIDE SEQUENCE</scope>
</reference>
<organism evidence="1">
    <name type="scientific">Anguilla anguilla</name>
    <name type="common">European freshwater eel</name>
    <name type="synonym">Muraena anguilla</name>
    <dbReference type="NCBI Taxonomy" id="7936"/>
    <lineage>
        <taxon>Eukaryota</taxon>
        <taxon>Metazoa</taxon>
        <taxon>Chordata</taxon>
        <taxon>Craniata</taxon>
        <taxon>Vertebrata</taxon>
        <taxon>Euteleostomi</taxon>
        <taxon>Actinopterygii</taxon>
        <taxon>Neopterygii</taxon>
        <taxon>Teleostei</taxon>
        <taxon>Anguilliformes</taxon>
        <taxon>Anguillidae</taxon>
        <taxon>Anguilla</taxon>
    </lineage>
</organism>
<sequence>MPSVQKDTEAIFQYTGKQIKGACYRKKGEGRTVKIIHLANQSFE</sequence>
<dbReference type="AlphaFoldDB" id="A0A0E9PE68"/>
<name>A0A0E9PE68_ANGAN</name>
<dbReference type="EMBL" id="GBXM01105666">
    <property type="protein sequence ID" value="JAH02911.1"/>
    <property type="molecule type" value="Transcribed_RNA"/>
</dbReference>
<evidence type="ECO:0000313" key="1">
    <source>
        <dbReference type="EMBL" id="JAH02911.1"/>
    </source>
</evidence>
<reference evidence="1" key="1">
    <citation type="submission" date="2014-11" db="EMBL/GenBank/DDBJ databases">
        <authorList>
            <person name="Amaro Gonzalez C."/>
        </authorList>
    </citation>
    <scope>NUCLEOTIDE SEQUENCE</scope>
</reference>
<proteinExistence type="predicted"/>